<gene>
    <name evidence="15" type="primary">LOC120274695</name>
</gene>
<dbReference type="InterPro" id="IPR027238">
    <property type="entry name" value="RuvB-like"/>
</dbReference>
<evidence type="ECO:0000256" key="1">
    <source>
        <dbReference type="ARBA" id="ARBA00004123"/>
    </source>
</evidence>
<dbReference type="Gene3D" id="2.40.50.360">
    <property type="entry name" value="RuvB-like helicase, domain II"/>
    <property type="match status" value="1"/>
</dbReference>
<dbReference type="Gene3D" id="3.40.50.300">
    <property type="entry name" value="P-loop containing nucleotide triphosphate hydrolases"/>
    <property type="match status" value="1"/>
</dbReference>
<evidence type="ECO:0000256" key="2">
    <source>
        <dbReference type="ARBA" id="ARBA00007519"/>
    </source>
</evidence>
<dbReference type="GO" id="GO:0005524">
    <property type="term" value="F:ATP binding"/>
    <property type="evidence" value="ECO:0007669"/>
    <property type="project" value="UniProtKB-KW"/>
</dbReference>
<dbReference type="GO" id="GO:0006281">
    <property type="term" value="P:DNA repair"/>
    <property type="evidence" value="ECO:0007669"/>
    <property type="project" value="UniProtKB-KW"/>
</dbReference>
<evidence type="ECO:0000259" key="13">
    <source>
        <dbReference type="SMART" id="SM00382"/>
    </source>
</evidence>
<dbReference type="GO" id="GO:0005634">
    <property type="term" value="C:nucleus"/>
    <property type="evidence" value="ECO:0007669"/>
    <property type="project" value="UniProtKB-SubCell"/>
</dbReference>
<dbReference type="GO" id="GO:0003678">
    <property type="term" value="F:DNA helicase activity"/>
    <property type="evidence" value="ECO:0007669"/>
    <property type="project" value="UniProtKB-EC"/>
</dbReference>
<dbReference type="InterPro" id="IPR003593">
    <property type="entry name" value="AAA+_ATPase"/>
</dbReference>
<dbReference type="InterPro" id="IPR010339">
    <property type="entry name" value="TIP49_P-loop"/>
</dbReference>
<dbReference type="Pfam" id="PF17856">
    <property type="entry name" value="TIP49_C"/>
    <property type="match status" value="1"/>
</dbReference>
<keyword evidence="8 12" id="KW-0805">Transcription regulation</keyword>
<evidence type="ECO:0000256" key="12">
    <source>
        <dbReference type="RuleBase" id="RU363048"/>
    </source>
</evidence>
<keyword evidence="10" id="KW-0234">DNA repair</keyword>
<feature type="domain" description="AAA+ ATPase" evidence="13">
    <location>
        <begin position="66"/>
        <end position="361"/>
    </location>
</feature>
<dbReference type="SUPFAM" id="SSF52540">
    <property type="entry name" value="P-loop containing nucleoside triphosphate hydrolases"/>
    <property type="match status" value="1"/>
</dbReference>
<keyword evidence="14" id="KW-1185">Reference proteome</keyword>
<evidence type="ECO:0000256" key="10">
    <source>
        <dbReference type="ARBA" id="ARBA00023204"/>
    </source>
</evidence>
<keyword evidence="9 12" id="KW-0804">Transcription</keyword>
<evidence type="ECO:0000256" key="5">
    <source>
        <dbReference type="ARBA" id="ARBA00022801"/>
    </source>
</evidence>
<keyword evidence="7 12" id="KW-0067">ATP-binding</keyword>
<dbReference type="Pfam" id="PF06068">
    <property type="entry name" value="TIP49"/>
    <property type="match status" value="1"/>
</dbReference>
<dbReference type="GO" id="GO:0016787">
    <property type="term" value="F:hydrolase activity"/>
    <property type="evidence" value="ECO:0007669"/>
    <property type="project" value="UniProtKB-KW"/>
</dbReference>
<protein>
    <recommendedName>
        <fullName evidence="12">RuvB-like helicase</fullName>
        <ecNumber evidence="12">3.6.4.12</ecNumber>
    </recommendedName>
</protein>
<keyword evidence="11 12" id="KW-0539">Nucleus</keyword>
<dbReference type="FunFam" id="3.40.50.300:FF:002221">
    <property type="entry name" value="RuvB-like 2"/>
    <property type="match status" value="2"/>
</dbReference>
<dbReference type="RefSeq" id="XP_039137157.1">
    <property type="nucleotide sequence ID" value="XM_039281223.1"/>
</dbReference>
<evidence type="ECO:0000256" key="9">
    <source>
        <dbReference type="ARBA" id="ARBA00023163"/>
    </source>
</evidence>
<comment type="catalytic activity">
    <reaction evidence="12">
        <text>ATP + H2O = ADP + phosphate + H(+)</text>
        <dbReference type="Rhea" id="RHEA:13065"/>
        <dbReference type="ChEBI" id="CHEBI:15377"/>
        <dbReference type="ChEBI" id="CHEBI:15378"/>
        <dbReference type="ChEBI" id="CHEBI:30616"/>
        <dbReference type="ChEBI" id="CHEBI:43474"/>
        <dbReference type="ChEBI" id="CHEBI:456216"/>
        <dbReference type="EC" id="3.6.4.12"/>
    </reaction>
</comment>
<evidence type="ECO:0000256" key="8">
    <source>
        <dbReference type="ARBA" id="ARBA00023015"/>
    </source>
</evidence>
<proteinExistence type="inferred from homology"/>
<organism evidence="14 15">
    <name type="scientific">Dioscorea cayennensis subsp. rotundata</name>
    <name type="common">White Guinea yam</name>
    <name type="synonym">Dioscorea rotundata</name>
    <dbReference type="NCBI Taxonomy" id="55577"/>
    <lineage>
        <taxon>Eukaryota</taxon>
        <taxon>Viridiplantae</taxon>
        <taxon>Streptophyta</taxon>
        <taxon>Embryophyta</taxon>
        <taxon>Tracheophyta</taxon>
        <taxon>Spermatophyta</taxon>
        <taxon>Magnoliopsida</taxon>
        <taxon>Liliopsida</taxon>
        <taxon>Dioscoreales</taxon>
        <taxon>Dioscoreaceae</taxon>
        <taxon>Dioscorea</taxon>
    </lineage>
</organism>
<dbReference type="InterPro" id="IPR027417">
    <property type="entry name" value="P-loop_NTPase"/>
</dbReference>
<keyword evidence="3 12" id="KW-0547">Nucleotide-binding</keyword>
<evidence type="ECO:0000256" key="6">
    <source>
        <dbReference type="ARBA" id="ARBA00022806"/>
    </source>
</evidence>
<name>A0AB40CEK5_DIOCR</name>
<sequence>MAEIKKPLGSNERTKIERIGVHSHIRGLGLDSSLDAHSASDGMVGQLPARRAAGLILQLVREGRISGRAVLLAGQPGTGKTAIAMGLAKSLGLETPFATLSASELYSLEFSKTEALTQAFRKAIGVRITEEVEIIEGQVVKITINRLASGERGVAWMTGKLTLKTTDMEAVFELGGKMIEALMKEKVQNGDVVALEKASGKVTNLGRSTWTTMNYDAVGSRTKFVRCPEGELLKRKEVVQCVTLHEIDVINSRTQGFLALFTGDTGELCSEVREQVNSKVTEWLVGGKAELIPGVLFIDEAHMLDIECFSFLNRALENEMAPILVIATNHGITNIRGTNDRSPHGIPADFLDRLLIICTQPYTEDEISKILDIRCEEEDVKMSISAKGLLMKISVETSLRYAMHLIILAALACQKRKGALVEHGDVSRVYHLFIDVKRSTQYLTEYQNEYMLNEINETEAMQS</sequence>
<dbReference type="FunFam" id="1.10.8.60:FF:000010">
    <property type="entry name" value="RuvB-like helicase"/>
    <property type="match status" value="1"/>
</dbReference>
<reference evidence="15" key="1">
    <citation type="submission" date="2025-08" db="UniProtKB">
        <authorList>
            <consortium name="RefSeq"/>
        </authorList>
    </citation>
    <scope>IDENTIFICATION</scope>
</reference>
<dbReference type="FunFam" id="2.40.50.360:FF:000002">
    <property type="entry name" value="RuvB-like helicase"/>
    <property type="match status" value="1"/>
</dbReference>
<dbReference type="GeneID" id="120274695"/>
<evidence type="ECO:0000256" key="4">
    <source>
        <dbReference type="ARBA" id="ARBA00022763"/>
    </source>
</evidence>
<dbReference type="AlphaFoldDB" id="A0AB40CEK5"/>
<dbReference type="EC" id="3.6.4.12" evidence="12"/>
<dbReference type="InterPro" id="IPR041048">
    <property type="entry name" value="RuvB-like_C"/>
</dbReference>
<keyword evidence="5 12" id="KW-0378">Hydrolase</keyword>
<keyword evidence="6 12" id="KW-0347">Helicase</keyword>
<evidence type="ECO:0000256" key="11">
    <source>
        <dbReference type="ARBA" id="ARBA00023242"/>
    </source>
</evidence>
<dbReference type="Gene3D" id="1.10.8.60">
    <property type="match status" value="1"/>
</dbReference>
<evidence type="ECO:0000256" key="7">
    <source>
        <dbReference type="ARBA" id="ARBA00022840"/>
    </source>
</evidence>
<dbReference type="Proteomes" id="UP001515500">
    <property type="component" value="Chromosome 13"/>
</dbReference>
<comment type="similarity">
    <text evidence="2 12">Belongs to the RuvB family.</text>
</comment>
<dbReference type="PANTHER" id="PTHR11093">
    <property type="entry name" value="RUVB-RELATED REPTIN AND PONTIN"/>
    <property type="match status" value="1"/>
</dbReference>
<comment type="subcellular location">
    <subcellularLocation>
        <location evidence="1">Nucleus</location>
    </subcellularLocation>
</comment>
<dbReference type="SMART" id="SM00382">
    <property type="entry name" value="AAA"/>
    <property type="match status" value="1"/>
</dbReference>
<evidence type="ECO:0000256" key="3">
    <source>
        <dbReference type="ARBA" id="ARBA00022741"/>
    </source>
</evidence>
<accession>A0AB40CEK5</accession>
<evidence type="ECO:0000313" key="15">
    <source>
        <dbReference type="RefSeq" id="XP_039137157.1"/>
    </source>
</evidence>
<evidence type="ECO:0000313" key="14">
    <source>
        <dbReference type="Proteomes" id="UP001515500"/>
    </source>
</evidence>
<keyword evidence="4" id="KW-0227">DNA damage</keyword>
<dbReference type="InterPro" id="IPR042487">
    <property type="entry name" value="RuvBL1/2_DNA/RNA_bd_dom"/>
</dbReference>